<proteinExistence type="predicted"/>
<accession>A0A852U032</accession>
<evidence type="ECO:0000313" key="2">
    <source>
        <dbReference type="Proteomes" id="UP000589036"/>
    </source>
</evidence>
<protein>
    <submittedName>
        <fullName evidence="1">Uncharacterized protein</fullName>
    </submittedName>
</protein>
<evidence type="ECO:0000313" key="1">
    <source>
        <dbReference type="EMBL" id="NYE49609.1"/>
    </source>
</evidence>
<keyword evidence="2" id="KW-1185">Reference proteome</keyword>
<sequence>MVKAVRRLTAAAIVHSTRVLCACGVHYCPSDPAEWAAHKNC</sequence>
<gene>
    <name evidence="1" type="ORF">HDA32_004729</name>
</gene>
<organism evidence="1 2">
    <name type="scientific">Spinactinospora alkalitolerans</name>
    <dbReference type="NCBI Taxonomy" id="687207"/>
    <lineage>
        <taxon>Bacteria</taxon>
        <taxon>Bacillati</taxon>
        <taxon>Actinomycetota</taxon>
        <taxon>Actinomycetes</taxon>
        <taxon>Streptosporangiales</taxon>
        <taxon>Nocardiopsidaceae</taxon>
        <taxon>Spinactinospora</taxon>
    </lineage>
</organism>
<dbReference type="EMBL" id="JACCCC010000001">
    <property type="protein sequence ID" value="NYE49609.1"/>
    <property type="molecule type" value="Genomic_DNA"/>
</dbReference>
<comment type="caution">
    <text evidence="1">The sequence shown here is derived from an EMBL/GenBank/DDBJ whole genome shotgun (WGS) entry which is preliminary data.</text>
</comment>
<dbReference type="AlphaFoldDB" id="A0A852U032"/>
<reference evidence="1 2" key="1">
    <citation type="submission" date="2020-07" db="EMBL/GenBank/DDBJ databases">
        <title>Sequencing the genomes of 1000 actinobacteria strains.</title>
        <authorList>
            <person name="Klenk H.-P."/>
        </authorList>
    </citation>
    <scope>NUCLEOTIDE SEQUENCE [LARGE SCALE GENOMIC DNA]</scope>
    <source>
        <strain evidence="1 2">CXB654</strain>
    </source>
</reference>
<name>A0A852U032_9ACTN</name>
<dbReference type="RefSeq" id="WP_281370407.1">
    <property type="nucleotide sequence ID" value="NZ_BAAAYY010000037.1"/>
</dbReference>
<dbReference type="Proteomes" id="UP000589036">
    <property type="component" value="Unassembled WGS sequence"/>
</dbReference>